<dbReference type="RefSeq" id="WP_020272491.1">
    <property type="nucleotide sequence ID" value="NZ_KE354173.1"/>
</dbReference>
<protein>
    <recommendedName>
        <fullName evidence="1">Coenzyme Q-binding protein COQ10 START domain-containing protein</fullName>
    </recommendedName>
</protein>
<dbReference type="SUPFAM" id="SSF55961">
    <property type="entry name" value="Bet v1-like"/>
    <property type="match status" value="1"/>
</dbReference>
<keyword evidence="3" id="KW-1185">Reference proteome</keyword>
<dbReference type="AlphaFoldDB" id="S4MZM2"/>
<dbReference type="EMBL" id="AOPY01001421">
    <property type="protein sequence ID" value="EPJ39412.1"/>
    <property type="molecule type" value="Genomic_DNA"/>
</dbReference>
<dbReference type="Gene3D" id="3.30.530.20">
    <property type="match status" value="1"/>
</dbReference>
<dbReference type="CDD" id="cd07824">
    <property type="entry name" value="SRPBCC_6"/>
    <property type="match status" value="1"/>
</dbReference>
<evidence type="ECO:0000259" key="1">
    <source>
        <dbReference type="Pfam" id="PF03364"/>
    </source>
</evidence>
<accession>S4MZM2</accession>
<dbReference type="OrthoDB" id="5402478at2"/>
<dbReference type="Pfam" id="PF03364">
    <property type="entry name" value="Polyketide_cyc"/>
    <property type="match status" value="1"/>
</dbReference>
<organism evidence="2 3">
    <name type="scientific">Streptomyces afghaniensis 772</name>
    <dbReference type="NCBI Taxonomy" id="1283301"/>
    <lineage>
        <taxon>Bacteria</taxon>
        <taxon>Bacillati</taxon>
        <taxon>Actinomycetota</taxon>
        <taxon>Actinomycetes</taxon>
        <taxon>Kitasatosporales</taxon>
        <taxon>Streptomycetaceae</taxon>
        <taxon>Streptomyces</taxon>
    </lineage>
</organism>
<evidence type="ECO:0000313" key="2">
    <source>
        <dbReference type="EMBL" id="EPJ39412.1"/>
    </source>
</evidence>
<dbReference type="HOGENOM" id="CLU_114455_1_0_11"/>
<sequence length="148" mass="17187">MDWNHYRFRTLWTLPAPPAPVYEALERAEDYPRWWRQVREVTRLDDTSGVVRIRSVLPYDMTFTAREVRRDPAAGVLEIALSGDMEGWARWTVTSDGAGTLVRYDQIVDVRKPLLRRLAVPCRPAFRANHRLMMRTGARGLARHLQAV</sequence>
<dbReference type="PATRIC" id="fig|1283301.3.peg.3515"/>
<dbReference type="Proteomes" id="UP000015001">
    <property type="component" value="Unassembled WGS sequence"/>
</dbReference>
<evidence type="ECO:0000313" key="3">
    <source>
        <dbReference type="Proteomes" id="UP000015001"/>
    </source>
</evidence>
<dbReference type="InterPro" id="IPR023393">
    <property type="entry name" value="START-like_dom_sf"/>
</dbReference>
<feature type="domain" description="Coenzyme Q-binding protein COQ10 START" evidence="1">
    <location>
        <begin position="14"/>
        <end position="124"/>
    </location>
</feature>
<comment type="caution">
    <text evidence="2">The sequence shown here is derived from an EMBL/GenBank/DDBJ whole genome shotgun (WGS) entry which is preliminary data.</text>
</comment>
<gene>
    <name evidence="2" type="ORF">STAFG_3543</name>
</gene>
<reference evidence="2 3" key="1">
    <citation type="submission" date="2013-02" db="EMBL/GenBank/DDBJ databases">
        <title>Draft Genome Sequence of Streptomyces afghaniensis, Which Produces Compounds of the Julimycin B-Complex.</title>
        <authorList>
            <person name="Gruening B.A."/>
            <person name="Praeg A."/>
            <person name="Erxleben A."/>
            <person name="Guenther S."/>
            <person name="Fiedler H.-P."/>
            <person name="Goodfellow M."/>
            <person name="Mueller M."/>
        </authorList>
    </citation>
    <scope>NUCLEOTIDE SEQUENCE [LARGE SCALE GENOMIC DNA]</scope>
    <source>
        <strain evidence="2 3">772</strain>
    </source>
</reference>
<proteinExistence type="predicted"/>
<dbReference type="InterPro" id="IPR005031">
    <property type="entry name" value="COQ10_START"/>
</dbReference>
<name>S4MZM2_9ACTN</name>